<dbReference type="SMART" id="SM00086">
    <property type="entry name" value="PAC"/>
    <property type="match status" value="1"/>
</dbReference>
<dbReference type="AlphaFoldDB" id="A0A1M6Q802"/>
<dbReference type="EMBL" id="FRAE01000039">
    <property type="protein sequence ID" value="SHK16414.1"/>
    <property type="molecule type" value="Genomic_DNA"/>
</dbReference>
<dbReference type="RefSeq" id="WP_072889180.1">
    <property type="nucleotide sequence ID" value="NZ_FRAE01000039.1"/>
</dbReference>
<dbReference type="CDD" id="cd01948">
    <property type="entry name" value="EAL"/>
    <property type="match status" value="1"/>
</dbReference>
<dbReference type="SUPFAM" id="SSF141868">
    <property type="entry name" value="EAL domain-like"/>
    <property type="match status" value="1"/>
</dbReference>
<dbReference type="Pfam" id="PF13426">
    <property type="entry name" value="PAS_9"/>
    <property type="match status" value="2"/>
</dbReference>
<dbReference type="InterPro" id="IPR035965">
    <property type="entry name" value="PAS-like_dom_sf"/>
</dbReference>
<dbReference type="NCBIfam" id="TIGR00229">
    <property type="entry name" value="sensory_box"/>
    <property type="match status" value="2"/>
</dbReference>
<dbReference type="PROSITE" id="PS50887">
    <property type="entry name" value="GGDEF"/>
    <property type="match status" value="1"/>
</dbReference>
<feature type="domain" description="PAS" evidence="1">
    <location>
        <begin position="129"/>
        <end position="199"/>
    </location>
</feature>
<gene>
    <name evidence="5" type="ORF">SAMN02744037_01767</name>
</gene>
<dbReference type="SUPFAM" id="SSF55785">
    <property type="entry name" value="PYP-like sensor domain (PAS domain)"/>
    <property type="match status" value="2"/>
</dbReference>
<evidence type="ECO:0000259" key="3">
    <source>
        <dbReference type="PROSITE" id="PS50883"/>
    </source>
</evidence>
<dbReference type="PANTHER" id="PTHR44757:SF2">
    <property type="entry name" value="BIOFILM ARCHITECTURE MAINTENANCE PROTEIN MBAA"/>
    <property type="match status" value="1"/>
</dbReference>
<dbReference type="InterPro" id="IPR000014">
    <property type="entry name" value="PAS"/>
</dbReference>
<evidence type="ECO:0000313" key="6">
    <source>
        <dbReference type="Proteomes" id="UP000242497"/>
    </source>
</evidence>
<dbReference type="Gene3D" id="3.20.20.450">
    <property type="entry name" value="EAL domain"/>
    <property type="match status" value="1"/>
</dbReference>
<evidence type="ECO:0000259" key="2">
    <source>
        <dbReference type="PROSITE" id="PS50113"/>
    </source>
</evidence>
<dbReference type="InterPro" id="IPR035919">
    <property type="entry name" value="EAL_sf"/>
</dbReference>
<evidence type="ECO:0000259" key="1">
    <source>
        <dbReference type="PROSITE" id="PS50112"/>
    </source>
</evidence>
<feature type="domain" description="PAC" evidence="2">
    <location>
        <begin position="202"/>
        <end position="254"/>
    </location>
</feature>
<dbReference type="PROSITE" id="PS50883">
    <property type="entry name" value="EAL"/>
    <property type="match status" value="1"/>
</dbReference>
<dbReference type="Gene3D" id="3.30.70.270">
    <property type="match status" value="1"/>
</dbReference>
<dbReference type="Proteomes" id="UP000242497">
    <property type="component" value="Unassembled WGS sequence"/>
</dbReference>
<dbReference type="InterPro" id="IPR000160">
    <property type="entry name" value="GGDEF_dom"/>
</dbReference>
<dbReference type="SUPFAM" id="SSF55073">
    <property type="entry name" value="Nucleotide cyclase"/>
    <property type="match status" value="1"/>
</dbReference>
<keyword evidence="6" id="KW-1185">Reference proteome</keyword>
<dbReference type="Pfam" id="PF00563">
    <property type="entry name" value="EAL"/>
    <property type="match status" value="1"/>
</dbReference>
<dbReference type="Pfam" id="PF00990">
    <property type="entry name" value="GGDEF"/>
    <property type="match status" value="1"/>
</dbReference>
<dbReference type="Gene3D" id="3.30.450.20">
    <property type="entry name" value="PAS domain"/>
    <property type="match status" value="2"/>
</dbReference>
<evidence type="ECO:0000313" key="5">
    <source>
        <dbReference type="EMBL" id="SHK16414.1"/>
    </source>
</evidence>
<feature type="domain" description="GGDEF" evidence="4">
    <location>
        <begin position="286"/>
        <end position="419"/>
    </location>
</feature>
<dbReference type="InterPro" id="IPR029787">
    <property type="entry name" value="Nucleotide_cyclase"/>
</dbReference>
<reference evidence="6" key="1">
    <citation type="submission" date="2016-11" db="EMBL/GenBank/DDBJ databases">
        <authorList>
            <person name="Varghese N."/>
            <person name="Submissions S."/>
        </authorList>
    </citation>
    <scope>NUCLEOTIDE SEQUENCE [LARGE SCALE GENOMIC DNA]</scope>
    <source>
        <strain evidence="6">DSM 15518</strain>
    </source>
</reference>
<dbReference type="OrthoDB" id="9759607at2"/>
<dbReference type="PROSITE" id="PS50112">
    <property type="entry name" value="PAS"/>
    <property type="match status" value="1"/>
</dbReference>
<dbReference type="InterPro" id="IPR001610">
    <property type="entry name" value="PAC"/>
</dbReference>
<dbReference type="SMART" id="SM00091">
    <property type="entry name" value="PAS"/>
    <property type="match status" value="2"/>
</dbReference>
<dbReference type="PROSITE" id="PS50113">
    <property type="entry name" value="PAC"/>
    <property type="match status" value="1"/>
</dbReference>
<organism evidence="5 6">
    <name type="scientific">Tepidibacter formicigenes DSM 15518</name>
    <dbReference type="NCBI Taxonomy" id="1123349"/>
    <lineage>
        <taxon>Bacteria</taxon>
        <taxon>Bacillati</taxon>
        <taxon>Bacillota</taxon>
        <taxon>Clostridia</taxon>
        <taxon>Peptostreptococcales</taxon>
        <taxon>Peptostreptococcaceae</taxon>
        <taxon>Tepidibacter</taxon>
    </lineage>
</organism>
<dbReference type="SMART" id="SM00267">
    <property type="entry name" value="GGDEF"/>
    <property type="match status" value="1"/>
</dbReference>
<dbReference type="NCBIfam" id="TIGR00254">
    <property type="entry name" value="GGDEF"/>
    <property type="match status" value="1"/>
</dbReference>
<name>A0A1M6Q802_9FIRM</name>
<sequence>MRAIENKLKESKELCKSIYENYLPIFVMYTEDGKIVDVNQAACSFYKYSREEFMKLKITDLNILPSKKVFEYIEIAKCRKKSHFYFTHKLSTGEIRRVEVYSGSINIEGKQFLYSIVRDVTQNEKNKKRLILFEKVFEHSTEGVLITDMNGNIKLVNSSFCLITEYSKEELMGKNIKILISEKNDSDFYINMWNTLKKEGKWRGEITNRKKNGKVSVVLANFFSIDDEKDNINYFAGIISDITENKIKEQKINYLAFRDSLTGLYNRAYFMERLSIEINKAHENNEILAVLFMDLDGFKKINDNLGHSIGDKLLKEVATRFEKQIRKDDIISRLGGDEFIILIKNIINIENVVLAVQRIMSVFKYPYLIGEYKIYVSASIGISIYPNDGVNSEVLIRNADIAMYNAKDSGKNKFKFYCPNLNDKIQEEFILENNLRDVLNKDEFFLNYQPIVDINTQKIIGMEALLRWNHPKLGLIPPDKFIPVAENSGFIIDIGKWVLKNACIQAKKMHDLGINIFISVNISVNQLKEENFIEYVSKILKETGINPKYVDLEITESISMENIDYITDVLNKLKYLEVNISMDDFGTGYSSLGQLKNFYISKLKIDRSFIKDIYIDSNSTAIVSAIIAMAKNLNIKVVAEGVEANQQLKFLKDNGCEMAQGYLFSPPVDLQNMENAIKNQIKKNYAE</sequence>
<dbReference type="InterPro" id="IPR000700">
    <property type="entry name" value="PAS-assoc_C"/>
</dbReference>
<dbReference type="CDD" id="cd00130">
    <property type="entry name" value="PAS"/>
    <property type="match status" value="2"/>
</dbReference>
<dbReference type="InterPro" id="IPR001633">
    <property type="entry name" value="EAL_dom"/>
</dbReference>
<dbReference type="FunFam" id="3.30.70.270:FF:000001">
    <property type="entry name" value="Diguanylate cyclase domain protein"/>
    <property type="match status" value="1"/>
</dbReference>
<dbReference type="FunFam" id="3.20.20.450:FF:000001">
    <property type="entry name" value="Cyclic di-GMP phosphodiesterase yahA"/>
    <property type="match status" value="1"/>
</dbReference>
<dbReference type="STRING" id="1123349.SAMN02744037_01767"/>
<dbReference type="SMART" id="SM00052">
    <property type="entry name" value="EAL"/>
    <property type="match status" value="1"/>
</dbReference>
<proteinExistence type="predicted"/>
<evidence type="ECO:0000259" key="4">
    <source>
        <dbReference type="PROSITE" id="PS50887"/>
    </source>
</evidence>
<accession>A0A1M6Q802</accession>
<feature type="domain" description="EAL" evidence="3">
    <location>
        <begin position="428"/>
        <end position="681"/>
    </location>
</feature>
<dbReference type="InterPro" id="IPR052155">
    <property type="entry name" value="Biofilm_reg_signaling"/>
</dbReference>
<dbReference type="InterPro" id="IPR043128">
    <property type="entry name" value="Rev_trsase/Diguanyl_cyclase"/>
</dbReference>
<dbReference type="PANTHER" id="PTHR44757">
    <property type="entry name" value="DIGUANYLATE CYCLASE DGCP"/>
    <property type="match status" value="1"/>
</dbReference>
<protein>
    <submittedName>
        <fullName evidence="5">PAS domain S-box-containing protein/diguanylate cyclase (GGDEF) domain-containing protein</fullName>
    </submittedName>
</protein>
<dbReference type="CDD" id="cd01949">
    <property type="entry name" value="GGDEF"/>
    <property type="match status" value="1"/>
</dbReference>